<evidence type="ECO:0000313" key="4">
    <source>
        <dbReference type="Proteomes" id="UP001620339"/>
    </source>
</evidence>
<dbReference type="InterPro" id="IPR027785">
    <property type="entry name" value="UvrD-like_helicase_C"/>
</dbReference>
<organism evidence="3 4">
    <name type="scientific">Rhodanobacter hydrolyticus</name>
    <dbReference type="NCBI Taxonomy" id="2250595"/>
    <lineage>
        <taxon>Bacteria</taxon>
        <taxon>Pseudomonadati</taxon>
        <taxon>Pseudomonadota</taxon>
        <taxon>Gammaproteobacteria</taxon>
        <taxon>Lysobacterales</taxon>
        <taxon>Rhodanobacteraceae</taxon>
        <taxon>Rhodanobacter</taxon>
    </lineage>
</organism>
<comment type="caution">
    <text evidence="3">The sequence shown here is derived from an EMBL/GenBank/DDBJ whole genome shotgun (WGS) entry which is preliminary data.</text>
</comment>
<evidence type="ECO:0000256" key="1">
    <source>
        <dbReference type="ARBA" id="ARBA00034923"/>
    </source>
</evidence>
<dbReference type="RefSeq" id="WP_404616271.1">
    <property type="nucleotide sequence ID" value="NZ_JADIKK010000008.1"/>
</dbReference>
<keyword evidence="4" id="KW-1185">Reference proteome</keyword>
<dbReference type="InterPro" id="IPR027417">
    <property type="entry name" value="P-loop_NTPase"/>
</dbReference>
<reference evidence="3 4" key="1">
    <citation type="submission" date="2020-10" db="EMBL/GenBank/DDBJ databases">
        <title>Phylogeny of dyella-like bacteria.</title>
        <authorList>
            <person name="Fu J."/>
        </authorList>
    </citation>
    <scope>NUCLEOTIDE SEQUENCE [LARGE SCALE GENOMIC DNA]</scope>
    <source>
        <strain evidence="3 4">KACC 19113</strain>
    </source>
</reference>
<keyword evidence="3" id="KW-0067">ATP-binding</keyword>
<dbReference type="EMBL" id="JADIKK010000008">
    <property type="protein sequence ID" value="MFK2876395.1"/>
    <property type="molecule type" value="Genomic_DNA"/>
</dbReference>
<keyword evidence="3" id="KW-0378">Hydrolase</keyword>
<accession>A0ABW8J497</accession>
<dbReference type="SUPFAM" id="SSF52540">
    <property type="entry name" value="P-loop containing nucleoside triphosphate hydrolases"/>
    <property type="match status" value="1"/>
</dbReference>
<dbReference type="Proteomes" id="UP001620339">
    <property type="component" value="Unassembled WGS sequence"/>
</dbReference>
<gene>
    <name evidence="3" type="ORF">ISP25_04840</name>
</gene>
<dbReference type="Gene3D" id="3.40.50.300">
    <property type="entry name" value="P-loop containing nucleotide triphosphate hydrolases"/>
    <property type="match status" value="2"/>
</dbReference>
<evidence type="ECO:0000313" key="3">
    <source>
        <dbReference type="EMBL" id="MFK2876395.1"/>
    </source>
</evidence>
<dbReference type="PANTHER" id="PTHR11070:SF2">
    <property type="entry name" value="ATP-DEPENDENT DNA HELICASE SRS2"/>
    <property type="match status" value="1"/>
</dbReference>
<dbReference type="Pfam" id="PF13245">
    <property type="entry name" value="AAA_19"/>
    <property type="match status" value="1"/>
</dbReference>
<keyword evidence="3" id="KW-0547">Nucleotide-binding</keyword>
<proteinExistence type="predicted"/>
<evidence type="ECO:0000259" key="2">
    <source>
        <dbReference type="Pfam" id="PF13538"/>
    </source>
</evidence>
<dbReference type="InterPro" id="IPR000212">
    <property type="entry name" value="DNA_helicase_UvrD/REP"/>
</dbReference>
<dbReference type="Pfam" id="PF13538">
    <property type="entry name" value="UvrD_C_2"/>
    <property type="match status" value="1"/>
</dbReference>
<name>A0ABW8J497_9GAMM</name>
<feature type="domain" description="UvrD-like helicase C-terminal" evidence="2">
    <location>
        <begin position="360"/>
        <end position="406"/>
    </location>
</feature>
<protein>
    <recommendedName>
        <fullName evidence="1">DNA 3'-5' helicase II</fullName>
    </recommendedName>
</protein>
<sequence length="420" mass="46917">MSKVAFSGGAGCGKTHQLMQRLSEYLVATPLAPHQRILALTFMHGSRRRLDERLIGVLGLQRRYECATLDSLAWRIVRRWQALVAHQGKKLPEASDYEAICDTAAELLNQSHVSQWVAATYPALVLDEAQDLTPNRLAVIIALCQHMHLLAAADEFQCLNETLRPNPAWEWLRAEAEIVELDQPQRTKIQELLNASAALRGGQALISDRIFKVQLTAQAALAGTYLANELAWNGKGQRIAVITPTIGKFANDVITWVGNNKTKQGNGPYQIPWEKAEDKLSEELLAKLELPDVASSTAIIAALEAIGDILLKRDITQWLNLQRRTLGRTEFLRHQVVEAITLSISHRRRQGRGDRTRIKAMSIHGAKNREFDQVIVLWPAAVRGDADQLRRLLYNAVTRAKAKCLVLVQAQAALNRPPFK</sequence>
<dbReference type="GO" id="GO:0004386">
    <property type="term" value="F:helicase activity"/>
    <property type="evidence" value="ECO:0007669"/>
    <property type="project" value="UniProtKB-KW"/>
</dbReference>
<keyword evidence="3" id="KW-0347">Helicase</keyword>
<dbReference type="PANTHER" id="PTHR11070">
    <property type="entry name" value="UVRD / RECB / PCRA DNA HELICASE FAMILY MEMBER"/>
    <property type="match status" value="1"/>
</dbReference>